<feature type="transmembrane region" description="Helical" evidence="6">
    <location>
        <begin position="107"/>
        <end position="125"/>
    </location>
</feature>
<dbReference type="Proteomes" id="UP000438476">
    <property type="component" value="Unassembled WGS sequence"/>
</dbReference>
<feature type="transmembrane region" description="Helical" evidence="6">
    <location>
        <begin position="212"/>
        <end position="235"/>
    </location>
</feature>
<organism evidence="8 9">
    <name type="scientific">Altericroceibacterium endophyticum</name>
    <dbReference type="NCBI Taxonomy" id="1808508"/>
    <lineage>
        <taxon>Bacteria</taxon>
        <taxon>Pseudomonadati</taxon>
        <taxon>Pseudomonadota</taxon>
        <taxon>Alphaproteobacteria</taxon>
        <taxon>Sphingomonadales</taxon>
        <taxon>Erythrobacteraceae</taxon>
        <taxon>Altericroceibacterium</taxon>
    </lineage>
</organism>
<evidence type="ECO:0000256" key="4">
    <source>
        <dbReference type="ARBA" id="ARBA00022989"/>
    </source>
</evidence>
<evidence type="ECO:0000259" key="7">
    <source>
        <dbReference type="Pfam" id="PF00892"/>
    </source>
</evidence>
<feature type="transmembrane region" description="Helical" evidence="6">
    <location>
        <begin position="158"/>
        <end position="175"/>
    </location>
</feature>
<keyword evidence="5 6" id="KW-0472">Membrane</keyword>
<evidence type="ECO:0000256" key="5">
    <source>
        <dbReference type="ARBA" id="ARBA00023136"/>
    </source>
</evidence>
<feature type="transmembrane region" description="Helical" evidence="6">
    <location>
        <begin position="247"/>
        <end position="267"/>
    </location>
</feature>
<dbReference type="AlphaFoldDB" id="A0A6I4T9M8"/>
<name>A0A6I4T9M8_9SPHN</name>
<evidence type="ECO:0000256" key="1">
    <source>
        <dbReference type="ARBA" id="ARBA00004141"/>
    </source>
</evidence>
<dbReference type="PANTHER" id="PTHR32322:SF2">
    <property type="entry name" value="EAMA DOMAIN-CONTAINING PROTEIN"/>
    <property type="match status" value="1"/>
</dbReference>
<evidence type="ECO:0000256" key="2">
    <source>
        <dbReference type="ARBA" id="ARBA00007362"/>
    </source>
</evidence>
<dbReference type="SUPFAM" id="SSF103481">
    <property type="entry name" value="Multidrug resistance efflux transporter EmrE"/>
    <property type="match status" value="2"/>
</dbReference>
<comment type="caution">
    <text evidence="8">The sequence shown here is derived from an EMBL/GenBank/DDBJ whole genome shotgun (WGS) entry which is preliminary data.</text>
</comment>
<keyword evidence="4 6" id="KW-1133">Transmembrane helix</keyword>
<evidence type="ECO:0000256" key="6">
    <source>
        <dbReference type="SAM" id="Phobius"/>
    </source>
</evidence>
<dbReference type="NCBIfam" id="NF007823">
    <property type="entry name" value="PRK10532.1"/>
    <property type="match status" value="1"/>
</dbReference>
<feature type="transmembrane region" description="Helical" evidence="6">
    <location>
        <begin position="21"/>
        <end position="41"/>
    </location>
</feature>
<dbReference type="InterPro" id="IPR037185">
    <property type="entry name" value="EmrE-like"/>
</dbReference>
<keyword evidence="9" id="KW-1185">Reference proteome</keyword>
<feature type="transmembrane region" description="Helical" evidence="6">
    <location>
        <begin position="132"/>
        <end position="152"/>
    </location>
</feature>
<feature type="transmembrane region" description="Helical" evidence="6">
    <location>
        <begin position="187"/>
        <end position="206"/>
    </location>
</feature>
<dbReference type="GO" id="GO:0016020">
    <property type="term" value="C:membrane"/>
    <property type="evidence" value="ECO:0007669"/>
    <property type="project" value="UniProtKB-SubCell"/>
</dbReference>
<feature type="transmembrane region" description="Helical" evidence="6">
    <location>
        <begin position="47"/>
        <end position="69"/>
    </location>
</feature>
<feature type="domain" description="EamA" evidence="7">
    <location>
        <begin position="159"/>
        <end position="289"/>
    </location>
</feature>
<protein>
    <submittedName>
        <fullName evidence="8">Threonine/homoserine exporter RhtA</fullName>
    </submittedName>
</protein>
<proteinExistence type="inferred from homology"/>
<feature type="transmembrane region" description="Helical" evidence="6">
    <location>
        <begin position="81"/>
        <end position="101"/>
    </location>
</feature>
<dbReference type="InterPro" id="IPR000620">
    <property type="entry name" value="EamA_dom"/>
</dbReference>
<feature type="transmembrane region" description="Helical" evidence="6">
    <location>
        <begin position="273"/>
        <end position="292"/>
    </location>
</feature>
<gene>
    <name evidence="8" type="primary">rhtA</name>
    <name evidence="8" type="ORF">GRI91_14595</name>
</gene>
<comment type="subcellular location">
    <subcellularLocation>
        <location evidence="1">Membrane</location>
        <topology evidence="1">Multi-pass membrane protein</topology>
    </subcellularLocation>
</comment>
<evidence type="ECO:0000256" key="3">
    <source>
        <dbReference type="ARBA" id="ARBA00022692"/>
    </source>
</evidence>
<evidence type="ECO:0000313" key="9">
    <source>
        <dbReference type="Proteomes" id="UP000438476"/>
    </source>
</evidence>
<dbReference type="OrthoDB" id="9815120at2"/>
<comment type="similarity">
    <text evidence="2">Belongs to the EamA transporter family.</text>
</comment>
<dbReference type="PANTHER" id="PTHR32322">
    <property type="entry name" value="INNER MEMBRANE TRANSPORTER"/>
    <property type="match status" value="1"/>
</dbReference>
<dbReference type="Pfam" id="PF00892">
    <property type="entry name" value="EamA"/>
    <property type="match status" value="1"/>
</dbReference>
<dbReference type="InterPro" id="IPR050638">
    <property type="entry name" value="AA-Vitamin_Transporters"/>
</dbReference>
<keyword evidence="3 6" id="KW-0812">Transmembrane</keyword>
<reference evidence="8 9" key="1">
    <citation type="submission" date="2019-12" db="EMBL/GenBank/DDBJ databases">
        <title>Genomic-based taxomic classification of the family Erythrobacteraceae.</title>
        <authorList>
            <person name="Xu L."/>
        </authorList>
    </citation>
    <scope>NUCLEOTIDE SEQUENCE [LARGE SCALE GENOMIC DNA]</scope>
    <source>
        <strain evidence="8 9">LMG 29518</strain>
    </source>
</reference>
<accession>A0A6I4T9M8</accession>
<evidence type="ECO:0000313" key="8">
    <source>
        <dbReference type="EMBL" id="MXO66992.1"/>
    </source>
</evidence>
<sequence length="308" mass="32244">MSSGRGNGVSETQKYDWRASLLPLAALVGAMLSIGIGAALAKQLFPLVGAQGTTALRLTFAALMLTLVMRPWRARFTAQSWLPVLLYGLTMGGMNFLFYMALRSLPLGIAVALEFTGPLAVAVCSSRKAADFLWIAFAVSGLALLLPLSGGVGDLDPVGAAYALGAGACWAFYILTGRKAGLDHGTMATGLGMIIAAILVVPFGIVEAGADLLLPSVLGLGIVIGFLSSALPYSLEMYTLRRLPPKAFGTLTSLEPVVAATTGWILLSESLSPIQAVAIMLIISASIGTTLTDMREKSRVKRTELLPD</sequence>
<dbReference type="EMBL" id="WTYT01000006">
    <property type="protein sequence ID" value="MXO66992.1"/>
    <property type="molecule type" value="Genomic_DNA"/>
</dbReference>